<feature type="compositionally biased region" description="Basic and acidic residues" evidence="5">
    <location>
        <begin position="39"/>
        <end position="51"/>
    </location>
</feature>
<dbReference type="Gene3D" id="3.30.1370.130">
    <property type="match status" value="1"/>
</dbReference>
<dbReference type="PANTHER" id="PTHR30332">
    <property type="entry name" value="PROBABLE GENERAL SECRETION PATHWAY PROTEIN D"/>
    <property type="match status" value="1"/>
</dbReference>
<evidence type="ECO:0000256" key="2">
    <source>
        <dbReference type="ARBA" id="ARBA00022729"/>
    </source>
</evidence>
<evidence type="ECO:0000256" key="3">
    <source>
        <dbReference type="ARBA" id="ARBA00023136"/>
    </source>
</evidence>
<dbReference type="Pfam" id="PF00263">
    <property type="entry name" value="Secretin"/>
    <property type="match status" value="1"/>
</dbReference>
<keyword evidence="2 6" id="KW-0732">Signal</keyword>
<reference evidence="8 9" key="1">
    <citation type="submission" date="2018-06" db="EMBL/GenBank/DDBJ databases">
        <title>Complete genome of Desulfovibrio indonesiensis P37SLT.</title>
        <authorList>
            <person name="Crispim J.S."/>
            <person name="Vidigal P.M.P."/>
            <person name="Silva L.C.F."/>
            <person name="Laguardia C.N."/>
            <person name="Araujo L.C."/>
            <person name="Dias R.S."/>
            <person name="Sousa M.P."/>
            <person name="Paula S.O."/>
            <person name="Silva C."/>
        </authorList>
    </citation>
    <scope>NUCLEOTIDE SEQUENCE [LARGE SCALE GENOMIC DNA]</scope>
    <source>
        <strain evidence="8 9">P37SLT</strain>
    </source>
</reference>
<feature type="chain" id="PRO_5029445579" description="Type II/III secretion system secretin-like domain-containing protein" evidence="6">
    <location>
        <begin position="34"/>
        <end position="656"/>
    </location>
</feature>
<dbReference type="Proteomes" id="UP000448292">
    <property type="component" value="Unassembled WGS sequence"/>
</dbReference>
<dbReference type="InterPro" id="IPR004846">
    <property type="entry name" value="T2SS/T3SS_dom"/>
</dbReference>
<sequence>MSCFENTLRHAKKGLCVLLALCLFVLPSASVLAQGSRTAPEHDVETSRSEESANPAHAATNTIRHAATPTYSKTKRGAIDVFDFRNTPLRDVLQILSQLTGRNVVATPEVQELPISIYLRDVEPMLALEVLAKNYNLWFTESERVVRVMKVEEYGRELTLRRDEKSRVFNLKYASCITVALAIASIFGERVEYVAPEEITSYGHVGTDAFPSVGRDPDTVKEFKDPNIEDFKKRKKDELLERGGIALDEDEIARLGEILRTRADAAADDLLERQIGRARALMTVFPRNNALLIRAVDSKLVEDIGALIEEVDTPTREVLLETKILRISLDDSEESYFSLDVTLGDENAYLDEQGNIVGDSFGRAGSMGSALLSSPATFAFSYIDSKVRAELQMLERQGRINEISTPLVFVANNAAAKFFQGDATPVRTGYTVTEAQYNDEGVQVAPAQVRVNYREEEVGVRLEVSPSINEDRTVTLKIITEISSLQTGQGPPFLFSLGGQTIEGKTDSISKTEVEDIIVAKDNQSIVIGGLIEEVDNEVVERVPILGNIPLIGFLFRDVEIQKRRSEIIFLITPRIVMDPEEAGTLKQRVMHNLSSHPYYTQDVEHIMDYDMNTNELEPTVNMASRRPYFPFNVSKAIRNLEQGSRRSGAMIEIGM</sequence>
<dbReference type="GO" id="GO:0015627">
    <property type="term" value="C:type II protein secretion system complex"/>
    <property type="evidence" value="ECO:0007669"/>
    <property type="project" value="TreeGrafter"/>
</dbReference>
<feature type="region of interest" description="Disordered" evidence="5">
    <location>
        <begin position="36"/>
        <end position="61"/>
    </location>
</feature>
<gene>
    <name evidence="8" type="ORF">DPQ33_11010</name>
</gene>
<organism evidence="8 9">
    <name type="scientific">Oceanidesulfovibrio indonesiensis</name>
    <dbReference type="NCBI Taxonomy" id="54767"/>
    <lineage>
        <taxon>Bacteria</taxon>
        <taxon>Pseudomonadati</taxon>
        <taxon>Thermodesulfobacteriota</taxon>
        <taxon>Desulfovibrionia</taxon>
        <taxon>Desulfovibrionales</taxon>
        <taxon>Desulfovibrionaceae</taxon>
        <taxon>Oceanidesulfovibrio</taxon>
    </lineage>
</organism>
<dbReference type="InterPro" id="IPR050810">
    <property type="entry name" value="Bact_Secretion_Sys_Channel"/>
</dbReference>
<name>A0A7M3MF03_9BACT</name>
<comment type="caution">
    <text evidence="8">The sequence shown here is derived from an EMBL/GenBank/DDBJ whole genome shotgun (WGS) entry which is preliminary data.</text>
</comment>
<feature type="domain" description="Type II/III secretion system secretin-like" evidence="7">
    <location>
        <begin position="394"/>
        <end position="577"/>
    </location>
</feature>
<dbReference type="OrthoDB" id="9775455at2"/>
<comment type="similarity">
    <text evidence="4">Belongs to the bacterial secretin family.</text>
</comment>
<dbReference type="PANTHER" id="PTHR30332:SF24">
    <property type="entry name" value="SECRETIN GSPD-RELATED"/>
    <property type="match status" value="1"/>
</dbReference>
<proteinExistence type="inferred from homology"/>
<comment type="subcellular location">
    <subcellularLocation>
        <location evidence="1">Membrane</location>
    </subcellularLocation>
</comment>
<evidence type="ECO:0000256" key="6">
    <source>
        <dbReference type="SAM" id="SignalP"/>
    </source>
</evidence>
<keyword evidence="9" id="KW-1185">Reference proteome</keyword>
<dbReference type="AlphaFoldDB" id="A0A7M3MF03"/>
<evidence type="ECO:0000313" key="9">
    <source>
        <dbReference type="Proteomes" id="UP000448292"/>
    </source>
</evidence>
<dbReference type="EMBL" id="QMIE01000009">
    <property type="protein sequence ID" value="TVM16924.1"/>
    <property type="molecule type" value="Genomic_DNA"/>
</dbReference>
<dbReference type="InterPro" id="IPR001775">
    <property type="entry name" value="GspD/PilQ"/>
</dbReference>
<feature type="signal peptide" evidence="6">
    <location>
        <begin position="1"/>
        <end position="33"/>
    </location>
</feature>
<dbReference type="PRINTS" id="PR00811">
    <property type="entry name" value="BCTERIALGSPD"/>
</dbReference>
<evidence type="ECO:0000256" key="5">
    <source>
        <dbReference type="SAM" id="MobiDB-lite"/>
    </source>
</evidence>
<evidence type="ECO:0000313" key="8">
    <source>
        <dbReference type="EMBL" id="TVM16924.1"/>
    </source>
</evidence>
<evidence type="ECO:0000256" key="4">
    <source>
        <dbReference type="RuleBase" id="RU004003"/>
    </source>
</evidence>
<dbReference type="GO" id="GO:0009306">
    <property type="term" value="P:protein secretion"/>
    <property type="evidence" value="ECO:0007669"/>
    <property type="project" value="InterPro"/>
</dbReference>
<evidence type="ECO:0000259" key="7">
    <source>
        <dbReference type="Pfam" id="PF00263"/>
    </source>
</evidence>
<keyword evidence="3" id="KW-0472">Membrane</keyword>
<accession>A0A7M3MF03</accession>
<protein>
    <recommendedName>
        <fullName evidence="7">Type II/III secretion system secretin-like domain-containing protein</fullName>
    </recommendedName>
</protein>
<evidence type="ECO:0000256" key="1">
    <source>
        <dbReference type="ARBA" id="ARBA00004370"/>
    </source>
</evidence>